<sequence length="153" mass="16484">MKRRAFIAGSAALLAVPGRVPAQGTKPTKRLAMLRPNGTVPISTANSRSYWNQFFDELSRRGYVEGQNLIVVRFSAEGDQDRSGTVIQQAIDTAPDVIYCQTATMLATIRPSIPVSIPVVLLSSDPIAWGFTTSFARQSGNITGVTIDSGLEL</sequence>
<dbReference type="Gene3D" id="3.40.50.2300">
    <property type="match status" value="1"/>
</dbReference>
<accession>A0ABS5FL93</accession>
<organism evidence="1 2">
    <name type="scientific">Bradyrhizobium jicamae</name>
    <dbReference type="NCBI Taxonomy" id="280332"/>
    <lineage>
        <taxon>Bacteria</taxon>
        <taxon>Pseudomonadati</taxon>
        <taxon>Pseudomonadota</taxon>
        <taxon>Alphaproteobacteria</taxon>
        <taxon>Hyphomicrobiales</taxon>
        <taxon>Nitrobacteraceae</taxon>
        <taxon>Bradyrhizobium</taxon>
    </lineage>
</organism>
<evidence type="ECO:0000313" key="1">
    <source>
        <dbReference type="EMBL" id="MBR0797531.1"/>
    </source>
</evidence>
<name>A0ABS5FL93_9BRAD</name>
<dbReference type="InterPro" id="IPR007487">
    <property type="entry name" value="ABC_transpt-TYRBP-like"/>
</dbReference>
<protein>
    <recommendedName>
        <fullName evidence="3">Periplasmic binding protein domain-containing protein</fullName>
    </recommendedName>
</protein>
<dbReference type="EMBL" id="JAFCJH010000019">
    <property type="protein sequence ID" value="MBR0797531.1"/>
    <property type="molecule type" value="Genomic_DNA"/>
</dbReference>
<dbReference type="Proteomes" id="UP001315278">
    <property type="component" value="Unassembled WGS sequence"/>
</dbReference>
<comment type="caution">
    <text evidence="1">The sequence shown here is derived from an EMBL/GenBank/DDBJ whole genome shotgun (WGS) entry which is preliminary data.</text>
</comment>
<gene>
    <name evidence="1" type="ORF">JQ615_19260</name>
</gene>
<reference evidence="2" key="1">
    <citation type="journal article" date="2021" name="ISME J.">
        <title>Evolutionary origin and ecological implication of a unique nif island in free-living Bradyrhizobium lineages.</title>
        <authorList>
            <person name="Tao J."/>
        </authorList>
    </citation>
    <scope>NUCLEOTIDE SEQUENCE [LARGE SCALE GENOMIC DNA]</scope>
    <source>
        <strain evidence="2">SZCCT0434</strain>
    </source>
</reference>
<evidence type="ECO:0000313" key="2">
    <source>
        <dbReference type="Proteomes" id="UP001315278"/>
    </source>
</evidence>
<proteinExistence type="predicted"/>
<evidence type="ECO:0008006" key="3">
    <source>
        <dbReference type="Google" id="ProtNLM"/>
    </source>
</evidence>
<dbReference type="Pfam" id="PF04392">
    <property type="entry name" value="ABC_sub_bind"/>
    <property type="match status" value="1"/>
</dbReference>
<keyword evidence="2" id="KW-1185">Reference proteome</keyword>
<dbReference type="RefSeq" id="WP_212493380.1">
    <property type="nucleotide sequence ID" value="NZ_JAFCJH010000019.1"/>
</dbReference>